<keyword evidence="2" id="KW-1185">Reference proteome</keyword>
<proteinExistence type="predicted"/>
<protein>
    <submittedName>
        <fullName evidence="1">Uncharacterized protein</fullName>
    </submittedName>
</protein>
<gene>
    <name evidence="1" type="ORF">AAHA92_24912</name>
</gene>
<comment type="caution">
    <text evidence="1">The sequence shown here is derived from an EMBL/GenBank/DDBJ whole genome shotgun (WGS) entry which is preliminary data.</text>
</comment>
<dbReference type="Proteomes" id="UP001567538">
    <property type="component" value="Unassembled WGS sequence"/>
</dbReference>
<name>A0ABD1G8Y5_SALDI</name>
<evidence type="ECO:0000313" key="1">
    <source>
        <dbReference type="EMBL" id="KAL1540577.1"/>
    </source>
</evidence>
<dbReference type="AlphaFoldDB" id="A0ABD1G8Y5"/>
<reference evidence="1 2" key="1">
    <citation type="submission" date="2024-06" db="EMBL/GenBank/DDBJ databases">
        <title>A chromosome level genome sequence of Diviner's sage (Salvia divinorum).</title>
        <authorList>
            <person name="Ford S.A."/>
            <person name="Ro D.-K."/>
            <person name="Ness R.W."/>
            <person name="Phillips M.A."/>
        </authorList>
    </citation>
    <scope>NUCLEOTIDE SEQUENCE [LARGE SCALE GENOMIC DNA]</scope>
    <source>
        <strain evidence="1">SAF-2024a</strain>
        <tissue evidence="1">Leaf</tissue>
    </source>
</reference>
<organism evidence="1 2">
    <name type="scientific">Salvia divinorum</name>
    <name type="common">Maria pastora</name>
    <name type="synonym">Diviner's sage</name>
    <dbReference type="NCBI Taxonomy" id="28513"/>
    <lineage>
        <taxon>Eukaryota</taxon>
        <taxon>Viridiplantae</taxon>
        <taxon>Streptophyta</taxon>
        <taxon>Embryophyta</taxon>
        <taxon>Tracheophyta</taxon>
        <taxon>Spermatophyta</taxon>
        <taxon>Magnoliopsida</taxon>
        <taxon>eudicotyledons</taxon>
        <taxon>Gunneridae</taxon>
        <taxon>Pentapetalae</taxon>
        <taxon>asterids</taxon>
        <taxon>lamiids</taxon>
        <taxon>Lamiales</taxon>
        <taxon>Lamiaceae</taxon>
        <taxon>Nepetoideae</taxon>
        <taxon>Mentheae</taxon>
        <taxon>Salviinae</taxon>
        <taxon>Salvia</taxon>
        <taxon>Salvia subgen. Calosphace</taxon>
    </lineage>
</organism>
<accession>A0ABD1G8Y5</accession>
<evidence type="ECO:0000313" key="2">
    <source>
        <dbReference type="Proteomes" id="UP001567538"/>
    </source>
</evidence>
<sequence length="186" mass="20586">MVAATEIASKLGVTFTESELAADCVWMRILKDNAFAAAYYYHDEPEYNKLACLFGMEDVKLEGAKEVIVVSDTTDDSSCDGSSCYELPGDDNEEVNSPAVFPNPSVRRKLVFDGEEPSDMESTTESGIFFIDTGPDGKLRTRFEKSRSLLKNPFMNNIEASQSQKISHASSSASNSLIGWWRNLLK</sequence>
<dbReference type="EMBL" id="JBEAFC010000009">
    <property type="protein sequence ID" value="KAL1540577.1"/>
    <property type="molecule type" value="Genomic_DNA"/>
</dbReference>